<gene>
    <name evidence="1" type="ORF">AGLY_007354</name>
</gene>
<keyword evidence="2" id="KW-1185">Reference proteome</keyword>
<organism evidence="1 2">
    <name type="scientific">Aphis glycines</name>
    <name type="common">Soybean aphid</name>
    <dbReference type="NCBI Taxonomy" id="307491"/>
    <lineage>
        <taxon>Eukaryota</taxon>
        <taxon>Metazoa</taxon>
        <taxon>Ecdysozoa</taxon>
        <taxon>Arthropoda</taxon>
        <taxon>Hexapoda</taxon>
        <taxon>Insecta</taxon>
        <taxon>Pterygota</taxon>
        <taxon>Neoptera</taxon>
        <taxon>Paraneoptera</taxon>
        <taxon>Hemiptera</taxon>
        <taxon>Sternorrhyncha</taxon>
        <taxon>Aphidomorpha</taxon>
        <taxon>Aphidoidea</taxon>
        <taxon>Aphididae</taxon>
        <taxon>Aphidini</taxon>
        <taxon>Aphis</taxon>
        <taxon>Aphis</taxon>
    </lineage>
</organism>
<accession>A0A6G0TNG1</accession>
<dbReference type="OrthoDB" id="10060349at2759"/>
<sequence length="200" mass="22850">MYITCKQNKRVNILKINCLQGQLNIDETQKINLRGIHKELIQTIGKIKIPVIINNKNIDTEFYVVGMQFPIPKDGILGHEFLLKNKVMVDVAKNRLIIQDDEATLHKEHCSSVIFKLQPRTETVVEIAIADPVVESKSMYIHKQQITKDVYCSSTVSTVNKRKAIVSMLNISEEIKDIDVPKLSTTEHFHDTQPLILFVT</sequence>
<name>A0A6G0TNG1_APHGL</name>
<proteinExistence type="predicted"/>
<evidence type="ECO:0000313" key="1">
    <source>
        <dbReference type="EMBL" id="KAE9536131.1"/>
    </source>
</evidence>
<evidence type="ECO:0000313" key="2">
    <source>
        <dbReference type="Proteomes" id="UP000475862"/>
    </source>
</evidence>
<dbReference type="InterPro" id="IPR021109">
    <property type="entry name" value="Peptidase_aspartic_dom_sf"/>
</dbReference>
<reference evidence="1 2" key="1">
    <citation type="submission" date="2019-08" db="EMBL/GenBank/DDBJ databases">
        <title>The genome of the soybean aphid Biotype 1, its phylome, world population structure and adaptation to the North American continent.</title>
        <authorList>
            <person name="Giordano R."/>
            <person name="Donthu R.K."/>
            <person name="Hernandez A.G."/>
            <person name="Wright C.L."/>
            <person name="Zimin A.V."/>
        </authorList>
    </citation>
    <scope>NUCLEOTIDE SEQUENCE [LARGE SCALE GENOMIC DNA]</scope>
    <source>
        <tissue evidence="1">Whole aphids</tissue>
    </source>
</reference>
<dbReference type="Proteomes" id="UP000475862">
    <property type="component" value="Unassembled WGS sequence"/>
</dbReference>
<dbReference type="AlphaFoldDB" id="A0A6G0TNG1"/>
<feature type="non-terminal residue" evidence="1">
    <location>
        <position position="200"/>
    </location>
</feature>
<dbReference type="Gene3D" id="2.40.70.10">
    <property type="entry name" value="Acid Proteases"/>
    <property type="match status" value="1"/>
</dbReference>
<comment type="caution">
    <text evidence="1">The sequence shown here is derived from an EMBL/GenBank/DDBJ whole genome shotgun (WGS) entry which is preliminary data.</text>
</comment>
<dbReference type="EMBL" id="VYZN01000024">
    <property type="protein sequence ID" value="KAE9536131.1"/>
    <property type="molecule type" value="Genomic_DNA"/>
</dbReference>
<protein>
    <submittedName>
        <fullName evidence="1">Uncharacterized protein</fullName>
    </submittedName>
</protein>